<dbReference type="GeneID" id="98614971"/>
<dbReference type="Pfam" id="PF00486">
    <property type="entry name" value="Trans_reg_C"/>
    <property type="match status" value="1"/>
</dbReference>
<dbReference type="PANTHER" id="PTHR48111">
    <property type="entry name" value="REGULATOR OF RPOS"/>
    <property type="match status" value="1"/>
</dbReference>
<reference evidence="10" key="1">
    <citation type="submission" date="2023-07" db="EMBL/GenBank/DDBJ databases">
        <title>Genome content predicts the carbon catabolic preferences of heterotrophic bacteria.</title>
        <authorList>
            <person name="Gralka M."/>
        </authorList>
    </citation>
    <scope>NUCLEOTIDE SEQUENCE</scope>
    <source>
        <strain evidence="10">I3M17_2</strain>
    </source>
</reference>
<dbReference type="SMART" id="SM00448">
    <property type="entry name" value="REC"/>
    <property type="match status" value="1"/>
</dbReference>
<evidence type="ECO:0000256" key="7">
    <source>
        <dbReference type="PROSITE-ProRule" id="PRU01091"/>
    </source>
</evidence>
<sequence length="225" mass="25207">MKLLVIEDEQAIRQQLEDFFKSQKFVIESAEDGEEGLYLGSEYDYDLAIVDIGLPKLDGIEVVKTLRARGRNFPILILTARGHWQDKVDGLEAGADDYLVKPFHTEELRARANALIRRSAGKAAPEMVFGPININTANKSVSLNGAAVELTSFEYNTLEYLALNAGKPISKTVLTEHLYHQDFERDSNVIEVFIGRLRKKLDPDGDLKPIKTVRGLGYRFAPEAV</sequence>
<dbReference type="CDD" id="cd00383">
    <property type="entry name" value="trans_reg_C"/>
    <property type="match status" value="1"/>
</dbReference>
<dbReference type="RefSeq" id="WP_011469824.1">
    <property type="nucleotide sequence ID" value="NZ_CP123764.1"/>
</dbReference>
<name>A0AAW7X9T8_9GAMM</name>
<evidence type="ECO:0000256" key="1">
    <source>
        <dbReference type="ARBA" id="ARBA00022553"/>
    </source>
</evidence>
<dbReference type="Proteomes" id="UP001169760">
    <property type="component" value="Unassembled WGS sequence"/>
</dbReference>
<organism evidence="10 11">
    <name type="scientific">Saccharophagus degradans</name>
    <dbReference type="NCBI Taxonomy" id="86304"/>
    <lineage>
        <taxon>Bacteria</taxon>
        <taxon>Pseudomonadati</taxon>
        <taxon>Pseudomonadota</taxon>
        <taxon>Gammaproteobacteria</taxon>
        <taxon>Cellvibrionales</taxon>
        <taxon>Cellvibrionaceae</taxon>
        <taxon>Saccharophagus</taxon>
    </lineage>
</organism>
<gene>
    <name evidence="10" type="ORF">Q4521_18065</name>
</gene>
<keyword evidence="5" id="KW-0804">Transcription</keyword>
<dbReference type="SUPFAM" id="SSF46894">
    <property type="entry name" value="C-terminal effector domain of the bipartite response regulators"/>
    <property type="match status" value="1"/>
</dbReference>
<dbReference type="Gene3D" id="1.10.10.10">
    <property type="entry name" value="Winged helix-like DNA-binding domain superfamily/Winged helix DNA-binding domain"/>
    <property type="match status" value="1"/>
</dbReference>
<evidence type="ECO:0000256" key="6">
    <source>
        <dbReference type="PROSITE-ProRule" id="PRU00169"/>
    </source>
</evidence>
<evidence type="ECO:0000259" key="8">
    <source>
        <dbReference type="PROSITE" id="PS50110"/>
    </source>
</evidence>
<accession>A0AAW7X9T8</accession>
<keyword evidence="4 7" id="KW-0238">DNA-binding</keyword>
<evidence type="ECO:0000313" key="10">
    <source>
        <dbReference type="EMBL" id="MDO6424397.1"/>
    </source>
</evidence>
<dbReference type="InterPro" id="IPR011006">
    <property type="entry name" value="CheY-like_superfamily"/>
</dbReference>
<dbReference type="InterPro" id="IPR039420">
    <property type="entry name" value="WalR-like"/>
</dbReference>
<feature type="domain" description="Response regulatory" evidence="8">
    <location>
        <begin position="2"/>
        <end position="116"/>
    </location>
</feature>
<dbReference type="GO" id="GO:0000976">
    <property type="term" value="F:transcription cis-regulatory region binding"/>
    <property type="evidence" value="ECO:0007669"/>
    <property type="project" value="TreeGrafter"/>
</dbReference>
<feature type="DNA-binding region" description="OmpR/PhoB-type" evidence="7">
    <location>
        <begin position="124"/>
        <end position="222"/>
    </location>
</feature>
<dbReference type="PROSITE" id="PS50110">
    <property type="entry name" value="RESPONSE_REGULATORY"/>
    <property type="match status" value="1"/>
</dbReference>
<keyword evidence="2" id="KW-0902">Two-component regulatory system</keyword>
<dbReference type="GO" id="GO:0005829">
    <property type="term" value="C:cytosol"/>
    <property type="evidence" value="ECO:0007669"/>
    <property type="project" value="TreeGrafter"/>
</dbReference>
<dbReference type="PROSITE" id="PS51755">
    <property type="entry name" value="OMPR_PHOB"/>
    <property type="match status" value="1"/>
</dbReference>
<feature type="domain" description="OmpR/PhoB-type" evidence="9">
    <location>
        <begin position="124"/>
        <end position="222"/>
    </location>
</feature>
<evidence type="ECO:0000259" key="9">
    <source>
        <dbReference type="PROSITE" id="PS51755"/>
    </source>
</evidence>
<dbReference type="GO" id="GO:0000156">
    <property type="term" value="F:phosphorelay response regulator activity"/>
    <property type="evidence" value="ECO:0007669"/>
    <property type="project" value="TreeGrafter"/>
</dbReference>
<dbReference type="Gene3D" id="6.10.250.690">
    <property type="match status" value="1"/>
</dbReference>
<dbReference type="FunFam" id="3.40.50.2300:FF:000002">
    <property type="entry name" value="DNA-binding response regulator PhoP"/>
    <property type="match status" value="1"/>
</dbReference>
<proteinExistence type="predicted"/>
<dbReference type="EMBL" id="JAUOPB010000014">
    <property type="protein sequence ID" value="MDO6424397.1"/>
    <property type="molecule type" value="Genomic_DNA"/>
</dbReference>
<dbReference type="PANTHER" id="PTHR48111:SF71">
    <property type="entry name" value="TRANSCRIPTIONAL REGULATORY PROTEIN PHOP"/>
    <property type="match status" value="1"/>
</dbReference>
<dbReference type="InterPro" id="IPR016032">
    <property type="entry name" value="Sig_transdc_resp-reg_C-effctor"/>
</dbReference>
<dbReference type="AlphaFoldDB" id="A0AAW7X9T8"/>
<dbReference type="GO" id="GO:0006355">
    <property type="term" value="P:regulation of DNA-templated transcription"/>
    <property type="evidence" value="ECO:0007669"/>
    <property type="project" value="InterPro"/>
</dbReference>
<protein>
    <submittedName>
        <fullName evidence="10">Response regulator transcription factor</fullName>
    </submittedName>
</protein>
<dbReference type="SUPFAM" id="SSF52172">
    <property type="entry name" value="CheY-like"/>
    <property type="match status" value="1"/>
</dbReference>
<evidence type="ECO:0000313" key="11">
    <source>
        <dbReference type="Proteomes" id="UP001169760"/>
    </source>
</evidence>
<keyword evidence="3" id="KW-0805">Transcription regulation</keyword>
<comment type="caution">
    <text evidence="10">The sequence shown here is derived from an EMBL/GenBank/DDBJ whole genome shotgun (WGS) entry which is preliminary data.</text>
</comment>
<dbReference type="CDD" id="cd19934">
    <property type="entry name" value="REC_OmpR_EcPhoP-like"/>
    <property type="match status" value="1"/>
</dbReference>
<dbReference type="InterPro" id="IPR001867">
    <property type="entry name" value="OmpR/PhoB-type_DNA-bd"/>
</dbReference>
<evidence type="ECO:0000256" key="3">
    <source>
        <dbReference type="ARBA" id="ARBA00023015"/>
    </source>
</evidence>
<dbReference type="GO" id="GO:0032993">
    <property type="term" value="C:protein-DNA complex"/>
    <property type="evidence" value="ECO:0007669"/>
    <property type="project" value="TreeGrafter"/>
</dbReference>
<dbReference type="Gene3D" id="3.40.50.2300">
    <property type="match status" value="1"/>
</dbReference>
<dbReference type="SMART" id="SM00862">
    <property type="entry name" value="Trans_reg_C"/>
    <property type="match status" value="1"/>
</dbReference>
<dbReference type="InterPro" id="IPR036388">
    <property type="entry name" value="WH-like_DNA-bd_sf"/>
</dbReference>
<keyword evidence="1 6" id="KW-0597">Phosphoprotein</keyword>
<dbReference type="Pfam" id="PF00072">
    <property type="entry name" value="Response_reg"/>
    <property type="match status" value="1"/>
</dbReference>
<feature type="modified residue" description="4-aspartylphosphate" evidence="6">
    <location>
        <position position="51"/>
    </location>
</feature>
<evidence type="ECO:0000256" key="2">
    <source>
        <dbReference type="ARBA" id="ARBA00023012"/>
    </source>
</evidence>
<evidence type="ECO:0000256" key="5">
    <source>
        <dbReference type="ARBA" id="ARBA00023163"/>
    </source>
</evidence>
<dbReference type="InterPro" id="IPR001789">
    <property type="entry name" value="Sig_transdc_resp-reg_receiver"/>
</dbReference>
<evidence type="ECO:0000256" key="4">
    <source>
        <dbReference type="ARBA" id="ARBA00023125"/>
    </source>
</evidence>
<dbReference type="FunFam" id="1.10.10.10:FF:000005">
    <property type="entry name" value="Two-component system response regulator"/>
    <property type="match status" value="1"/>
</dbReference>